<evidence type="ECO:0000256" key="1">
    <source>
        <dbReference type="SAM" id="Phobius"/>
    </source>
</evidence>
<gene>
    <name evidence="2" type="ORF">ACFQ2Z_24910</name>
</gene>
<keyword evidence="1" id="KW-0812">Transmembrane</keyword>
<keyword evidence="1" id="KW-0472">Membrane</keyword>
<feature type="transmembrane region" description="Helical" evidence="1">
    <location>
        <begin position="6"/>
        <end position="23"/>
    </location>
</feature>
<accession>A0ABW3SJ10</accession>
<dbReference type="InterPro" id="IPR003844">
    <property type="entry name" value="UPF0060"/>
</dbReference>
<protein>
    <submittedName>
        <fullName evidence="2">Uncharacterized protein</fullName>
    </submittedName>
</protein>
<reference evidence="3" key="1">
    <citation type="journal article" date="2019" name="Int. J. Syst. Evol. Microbiol.">
        <title>The Global Catalogue of Microorganisms (GCM) 10K type strain sequencing project: providing services to taxonomists for standard genome sequencing and annotation.</title>
        <authorList>
            <consortium name="The Broad Institute Genomics Platform"/>
            <consortium name="The Broad Institute Genome Sequencing Center for Infectious Disease"/>
            <person name="Wu L."/>
            <person name="Ma J."/>
        </authorList>
    </citation>
    <scope>NUCLEOTIDE SEQUENCE [LARGE SCALE GENOMIC DNA]</scope>
    <source>
        <strain evidence="3">CCUG 48216</strain>
    </source>
</reference>
<dbReference type="Pfam" id="PF02694">
    <property type="entry name" value="UPF0060"/>
    <property type="match status" value="1"/>
</dbReference>
<dbReference type="RefSeq" id="WP_311226016.1">
    <property type="nucleotide sequence ID" value="NZ_JAKSXN010000149.1"/>
</dbReference>
<dbReference type="EMBL" id="JBHTKZ010000139">
    <property type="protein sequence ID" value="MFD1184560.1"/>
    <property type="molecule type" value="Genomic_DNA"/>
</dbReference>
<name>A0ABW3SJ10_9BACL</name>
<comment type="caution">
    <text evidence="2">The sequence shown here is derived from an EMBL/GenBank/DDBJ whole genome shotgun (WGS) entry which is preliminary data.</text>
</comment>
<dbReference type="Proteomes" id="UP001597211">
    <property type="component" value="Unassembled WGS sequence"/>
</dbReference>
<keyword evidence="1" id="KW-1133">Transmembrane helix</keyword>
<evidence type="ECO:0000313" key="3">
    <source>
        <dbReference type="Proteomes" id="UP001597211"/>
    </source>
</evidence>
<sequence length="26" mass="2959">MPYLYDWIDAGICLVGVSVMIFAPRQ</sequence>
<proteinExistence type="predicted"/>
<keyword evidence="3" id="KW-1185">Reference proteome</keyword>
<evidence type="ECO:0000313" key="2">
    <source>
        <dbReference type="EMBL" id="MFD1184560.1"/>
    </source>
</evidence>
<organism evidence="2 3">
    <name type="scientific">Paenibacillus timonensis</name>
    <dbReference type="NCBI Taxonomy" id="225915"/>
    <lineage>
        <taxon>Bacteria</taxon>
        <taxon>Bacillati</taxon>
        <taxon>Bacillota</taxon>
        <taxon>Bacilli</taxon>
        <taxon>Bacillales</taxon>
        <taxon>Paenibacillaceae</taxon>
        <taxon>Paenibacillus</taxon>
    </lineage>
</organism>